<dbReference type="InterPro" id="IPR036505">
    <property type="entry name" value="Amidase/PGRP_sf"/>
</dbReference>
<evidence type="ECO:0000259" key="2">
    <source>
        <dbReference type="SMART" id="SM00644"/>
    </source>
</evidence>
<protein>
    <submittedName>
        <fullName evidence="5">N-acetylmuramoyl-L-alanine amidase</fullName>
    </submittedName>
</protein>
<name>A0A396BP12_BACFG</name>
<evidence type="ECO:0000313" key="5">
    <source>
        <dbReference type="EMBL" id="RHH07552.1"/>
    </source>
</evidence>
<dbReference type="PROSITE" id="PS00018">
    <property type="entry name" value="EF_HAND_1"/>
    <property type="match status" value="1"/>
</dbReference>
<evidence type="ECO:0000256" key="1">
    <source>
        <dbReference type="ARBA" id="ARBA00007553"/>
    </source>
</evidence>
<evidence type="ECO:0000313" key="4">
    <source>
        <dbReference type="EMBL" id="QCQ46646.1"/>
    </source>
</evidence>
<evidence type="ECO:0000313" key="7">
    <source>
        <dbReference type="Proteomes" id="UP000266644"/>
    </source>
</evidence>
<dbReference type="InterPro" id="IPR002502">
    <property type="entry name" value="Amidase_domain"/>
</dbReference>
<evidence type="ECO:0000259" key="3">
    <source>
        <dbReference type="SMART" id="SM00701"/>
    </source>
</evidence>
<dbReference type="Proteomes" id="UP000036847">
    <property type="component" value="Chromosome"/>
</dbReference>
<dbReference type="OrthoDB" id="1037861at2"/>
<gene>
    <name evidence="5" type="ORF">DW228_19090</name>
    <name evidence="4" type="ORF">EC80_018305</name>
</gene>
<feature type="domain" description="Peptidoglycan recognition protein family" evidence="3">
    <location>
        <begin position="1"/>
        <end position="127"/>
    </location>
</feature>
<evidence type="ECO:0000313" key="6">
    <source>
        <dbReference type="Proteomes" id="UP000036847"/>
    </source>
</evidence>
<dbReference type="CDD" id="cd06583">
    <property type="entry name" value="PGRP"/>
    <property type="match status" value="1"/>
</dbReference>
<dbReference type="SMART" id="SM00644">
    <property type="entry name" value="Ami_2"/>
    <property type="match status" value="1"/>
</dbReference>
<dbReference type="PANTHER" id="PTHR11022:SF41">
    <property type="entry name" value="PEPTIDOGLYCAN-RECOGNITION PROTEIN LC-RELATED"/>
    <property type="match status" value="1"/>
</dbReference>
<reference evidence="4" key="1">
    <citation type="book" date="2014" name="THE 24TH EUROPEAN CONGRESS OF CLINICAL MICROBIOLOGY AND INFECTIOUS DISEASES" publisher="ECCMID 2014" city="Barcelona, Spain">
        <title>Identification of resistance genes in three multidrug-resistant Bacteroides fragilis isolates by whole genome sequencing.</title>
        <editorList>
            <person name="Unknown"/>
            <person name="A."/>
        </editorList>
        <authorList>
            <person name="Sydenham T.V."/>
            <person name="Hasman H."/>
            <person name="Wang M."/>
            <person name="Soki J."/>
            <person name="Nagy E."/>
            <person name="Justesen U.S."/>
        </authorList>
    </citation>
    <scope>NUCLEOTIDE SEQUENCE</scope>
    <source>
        <strain evidence="4">DCMSKEJBY0001B</strain>
    </source>
</reference>
<dbReference type="SMART" id="SM00701">
    <property type="entry name" value="PGRP"/>
    <property type="match status" value="1"/>
</dbReference>
<dbReference type="Gene3D" id="3.40.80.10">
    <property type="entry name" value="Peptidoglycan recognition protein-like"/>
    <property type="match status" value="1"/>
</dbReference>
<dbReference type="PANTHER" id="PTHR11022">
    <property type="entry name" value="PEPTIDOGLYCAN RECOGNITION PROTEIN"/>
    <property type="match status" value="1"/>
</dbReference>
<organism evidence="5 7">
    <name type="scientific">Bacteroides fragilis</name>
    <dbReference type="NCBI Taxonomy" id="817"/>
    <lineage>
        <taxon>Bacteria</taxon>
        <taxon>Pseudomonadati</taxon>
        <taxon>Bacteroidota</taxon>
        <taxon>Bacteroidia</taxon>
        <taxon>Bacteroidales</taxon>
        <taxon>Bacteroidaceae</taxon>
        <taxon>Bacteroides</taxon>
    </lineage>
</organism>
<reference evidence="5 7" key="2">
    <citation type="submission" date="2018-08" db="EMBL/GenBank/DDBJ databases">
        <title>A genome reference for cultivated species of the human gut microbiota.</title>
        <authorList>
            <person name="Zou Y."/>
            <person name="Xue W."/>
            <person name="Luo G."/>
        </authorList>
    </citation>
    <scope>NUCLEOTIDE SEQUENCE [LARGE SCALE GENOMIC DNA]</scope>
    <source>
        <strain evidence="5 7">AM18-6</strain>
    </source>
</reference>
<dbReference type="GO" id="GO:0009253">
    <property type="term" value="P:peptidoglycan catabolic process"/>
    <property type="evidence" value="ECO:0007669"/>
    <property type="project" value="InterPro"/>
</dbReference>
<dbReference type="Pfam" id="PF01510">
    <property type="entry name" value="Amidase_2"/>
    <property type="match status" value="1"/>
</dbReference>
<dbReference type="SUPFAM" id="SSF55846">
    <property type="entry name" value="N-acetylmuramoyl-L-alanine amidase-like"/>
    <property type="match status" value="1"/>
</dbReference>
<dbReference type="EMBL" id="QRJE01000034">
    <property type="protein sequence ID" value="RHH07552.1"/>
    <property type="molecule type" value="Genomic_DNA"/>
</dbReference>
<feature type="domain" description="N-acetylmuramoyl-L-alanine amidase" evidence="2">
    <location>
        <begin position="1"/>
        <end position="134"/>
    </location>
</feature>
<dbReference type="GO" id="GO:0008745">
    <property type="term" value="F:N-acetylmuramoyl-L-alanine amidase activity"/>
    <property type="evidence" value="ECO:0007669"/>
    <property type="project" value="InterPro"/>
</dbReference>
<dbReference type="Proteomes" id="UP000266644">
    <property type="component" value="Unassembled WGS sequence"/>
</dbReference>
<accession>A0A396BP12</accession>
<dbReference type="EMBL" id="CP036546">
    <property type="protein sequence ID" value="QCQ46646.1"/>
    <property type="molecule type" value="Genomic_DNA"/>
</dbReference>
<dbReference type="InterPro" id="IPR018247">
    <property type="entry name" value="EF_Hand_1_Ca_BS"/>
</dbReference>
<reference evidence="4 6" key="3">
    <citation type="submission" date="2019-03" db="EMBL/GenBank/DDBJ databases">
        <title>Complete genome assembly of MDR B. fragilis.</title>
        <authorList>
            <person name="Sydenham T.V."/>
            <person name="Hasman H."/>
            <person name="Justesen U.S."/>
        </authorList>
    </citation>
    <scope>NUCLEOTIDE SEQUENCE [LARGE SCALE GENOMIC DNA]</scope>
    <source>
        <strain evidence="4 6">DCMSKEJBY0001B</strain>
    </source>
</reference>
<dbReference type="InterPro" id="IPR006619">
    <property type="entry name" value="PGRP_domain_met/bac"/>
</dbReference>
<proteinExistence type="inferred from homology"/>
<sequence>MSKSEGGGMRKIDLIVIHCSATREDRCFTEFDLDVCHRRRGFNGPGYHFYIRKDGRIVSTRPVEKIGAHAKGHNATSIGICYEGGLDARGRPKDTRTEWQVHSMRVLVKTLLKQYPGSRVCGHRDLSPDLNANGEIEPEEWIKQCPCFNVIDDKKLH</sequence>
<dbReference type="GO" id="GO:0008270">
    <property type="term" value="F:zinc ion binding"/>
    <property type="evidence" value="ECO:0007669"/>
    <property type="project" value="InterPro"/>
</dbReference>
<comment type="similarity">
    <text evidence="1">Belongs to the N-acetylmuramoyl-L-alanine amidase 2 family.</text>
</comment>
<dbReference type="FunFam" id="3.40.80.10:FF:000008">
    <property type="entry name" value="N-acetylmuramoyl-L-alanine amidase"/>
    <property type="match status" value="1"/>
</dbReference>
<dbReference type="AlphaFoldDB" id="A0A396BP12"/>
<dbReference type="InterPro" id="IPR015510">
    <property type="entry name" value="PGRP"/>
</dbReference>